<feature type="region of interest" description="Disordered" evidence="1">
    <location>
        <begin position="28"/>
        <end position="51"/>
    </location>
</feature>
<dbReference type="EMBL" id="WNZX01000001">
    <property type="protein sequence ID" value="MUG69191.1"/>
    <property type="molecule type" value="Genomic_DNA"/>
</dbReference>
<feature type="signal peptide" evidence="2">
    <location>
        <begin position="1"/>
        <end position="22"/>
    </location>
</feature>
<evidence type="ECO:0000256" key="2">
    <source>
        <dbReference type="SAM" id="SignalP"/>
    </source>
</evidence>
<dbReference type="Pfam" id="PF13798">
    <property type="entry name" value="PCYCGC"/>
    <property type="match status" value="1"/>
</dbReference>
<evidence type="ECO:0000313" key="4">
    <source>
        <dbReference type="Proteomes" id="UP000450917"/>
    </source>
</evidence>
<evidence type="ECO:0008006" key="5">
    <source>
        <dbReference type="Google" id="ProtNLM"/>
    </source>
</evidence>
<proteinExistence type="predicted"/>
<dbReference type="RefSeq" id="WP_127607103.1">
    <property type="nucleotide sequence ID" value="NZ_JARTHJ010000254.1"/>
</dbReference>
<accession>A0A7X3CQY9</accession>
<comment type="caution">
    <text evidence="3">The sequence shown here is derived from an EMBL/GenBank/DDBJ whole genome shotgun (WGS) entry which is preliminary data.</text>
</comment>
<dbReference type="PROSITE" id="PS51257">
    <property type="entry name" value="PROKAR_LIPOPROTEIN"/>
    <property type="match status" value="1"/>
</dbReference>
<feature type="chain" id="PRO_5039445592" description="Lipoprotein" evidence="2">
    <location>
        <begin position="23"/>
        <end position="172"/>
    </location>
</feature>
<dbReference type="Proteomes" id="UP000450917">
    <property type="component" value="Unassembled WGS sequence"/>
</dbReference>
<keyword evidence="2" id="KW-0732">Signal</keyword>
<sequence>MKQAVKPVIALLLLASVVSACAPKTAPSAEGNGSAHAGHTQQGHPTPQGDIQEKTASADALPRFLDKQPEDVRLVYEAAGKAADLLKWMPCYCGCGESAGHMSNMNCFIKEVQADGSVVWDDHGTRCGVCLQIAVKSIKMKQDGKTLKEIRQTIEQTYKQGFAKPTPTPMPS</sequence>
<name>A0A7X3CQY9_9BACL</name>
<evidence type="ECO:0000313" key="3">
    <source>
        <dbReference type="EMBL" id="MUG69191.1"/>
    </source>
</evidence>
<dbReference type="InterPro" id="IPR025673">
    <property type="entry name" value="PCYCGC"/>
</dbReference>
<organism evidence="3 4">
    <name type="scientific">Paenibacillus validus</name>
    <dbReference type="NCBI Taxonomy" id="44253"/>
    <lineage>
        <taxon>Bacteria</taxon>
        <taxon>Bacillati</taxon>
        <taxon>Bacillota</taxon>
        <taxon>Bacilli</taxon>
        <taxon>Bacillales</taxon>
        <taxon>Paenibacillaceae</taxon>
        <taxon>Paenibacillus</taxon>
    </lineage>
</organism>
<protein>
    <recommendedName>
        <fullName evidence="5">Lipoprotein</fullName>
    </recommendedName>
</protein>
<dbReference type="AlphaFoldDB" id="A0A7X3CQY9"/>
<keyword evidence="4" id="KW-1185">Reference proteome</keyword>
<evidence type="ECO:0000256" key="1">
    <source>
        <dbReference type="SAM" id="MobiDB-lite"/>
    </source>
</evidence>
<gene>
    <name evidence="3" type="ORF">GNP93_00730</name>
</gene>
<reference evidence="3 4" key="1">
    <citation type="submission" date="2019-11" db="EMBL/GenBank/DDBJ databases">
        <title>Draft genome sequences of five Paenibacillus species of dairy origin.</title>
        <authorList>
            <person name="Olajide A.M."/>
            <person name="Chen S."/>
            <person name="Lapointe G."/>
        </authorList>
    </citation>
    <scope>NUCLEOTIDE SEQUENCE [LARGE SCALE GENOMIC DNA]</scope>
    <source>
        <strain evidence="3 4">2CS3</strain>
    </source>
</reference>